<dbReference type="FunFam" id="3.40.1180.10:FF:000001">
    <property type="entry name" value="(2E,6E)-farnesyl-diphosphate-specific ditrans,polycis-undecaprenyl-diphosphate synthase"/>
    <property type="match status" value="1"/>
</dbReference>
<dbReference type="InterPro" id="IPR036424">
    <property type="entry name" value="UPP_synth-like_sf"/>
</dbReference>
<dbReference type="NCBIfam" id="NF011405">
    <property type="entry name" value="PRK14830.1"/>
    <property type="match status" value="1"/>
</dbReference>
<dbReference type="PROSITE" id="PS01066">
    <property type="entry name" value="UPP_SYNTHASE"/>
    <property type="match status" value="1"/>
</dbReference>
<dbReference type="GO" id="GO:0016094">
    <property type="term" value="P:polyprenol biosynthetic process"/>
    <property type="evidence" value="ECO:0007669"/>
    <property type="project" value="TreeGrafter"/>
</dbReference>
<evidence type="ECO:0008006" key="4">
    <source>
        <dbReference type="Google" id="ProtNLM"/>
    </source>
</evidence>
<dbReference type="HAMAP" id="MF_01139">
    <property type="entry name" value="ISPT"/>
    <property type="match status" value="1"/>
</dbReference>
<evidence type="ECO:0000313" key="3">
    <source>
        <dbReference type="EMBL" id="SVA08256.1"/>
    </source>
</evidence>
<sequence length="260" mass="29782">MSLEDVLNWVDPESIEASLARQIDFDRLPTHVAIIMDGNGRWAAQRGLPRVQGHSAGIDSVRDVVESSARLGIPVVTLYAFSVENWKRPQNEIKTLMGLLKKYLRLELRTLLKNNIRFQVIGREDELADDVRQELEFAQEETKTDTGMVFNIALNYGGRTEIVDAARRAIQSNVRANELDETRFAEFLYTSGQPDPDLLIRTSGEMRVSNFLLWQIAYAEIWVTETLWPDFRCRHLFEALLAYQKRNRRYGGIARPAVVG</sequence>
<proteinExistence type="inferred from homology"/>
<organism evidence="3">
    <name type="scientific">marine metagenome</name>
    <dbReference type="NCBI Taxonomy" id="408172"/>
    <lineage>
        <taxon>unclassified sequences</taxon>
        <taxon>metagenomes</taxon>
        <taxon>ecological metagenomes</taxon>
    </lineage>
</organism>
<dbReference type="CDD" id="cd00475">
    <property type="entry name" value="Cis_IPPS"/>
    <property type="match status" value="1"/>
</dbReference>
<dbReference type="Gene3D" id="3.40.1180.10">
    <property type="entry name" value="Decaprenyl diphosphate synthase-like"/>
    <property type="match status" value="1"/>
</dbReference>
<protein>
    <recommendedName>
        <fullName evidence="4">Isoprenyl transferase</fullName>
    </recommendedName>
</protein>
<accession>A0A381SWC3</accession>
<comment type="cofactor">
    <cofactor evidence="1">
        <name>Mg(2+)</name>
        <dbReference type="ChEBI" id="CHEBI:18420"/>
    </cofactor>
</comment>
<dbReference type="SUPFAM" id="SSF64005">
    <property type="entry name" value="Undecaprenyl diphosphate synthase"/>
    <property type="match status" value="1"/>
</dbReference>
<dbReference type="PANTHER" id="PTHR10291">
    <property type="entry name" value="DEHYDRODOLICHYL DIPHOSPHATE SYNTHASE FAMILY MEMBER"/>
    <property type="match status" value="1"/>
</dbReference>
<dbReference type="GO" id="GO:0045547">
    <property type="term" value="F:ditrans,polycis-polyprenyl diphosphate synthase [(2E,6E)-farnesyl diphosphate specific] activity"/>
    <property type="evidence" value="ECO:0007669"/>
    <property type="project" value="TreeGrafter"/>
</dbReference>
<dbReference type="InterPro" id="IPR001441">
    <property type="entry name" value="UPP_synth-like"/>
</dbReference>
<evidence type="ECO:0000256" key="2">
    <source>
        <dbReference type="ARBA" id="ARBA00022679"/>
    </source>
</evidence>
<dbReference type="Pfam" id="PF01255">
    <property type="entry name" value="Prenyltransf"/>
    <property type="match status" value="1"/>
</dbReference>
<dbReference type="InterPro" id="IPR018520">
    <property type="entry name" value="UPP_synth-like_CS"/>
</dbReference>
<dbReference type="AlphaFoldDB" id="A0A381SWC3"/>
<gene>
    <name evidence="3" type="ORF">METZ01_LOCUS61110</name>
</gene>
<name>A0A381SWC3_9ZZZZ</name>
<reference evidence="3" key="1">
    <citation type="submission" date="2018-05" db="EMBL/GenBank/DDBJ databases">
        <authorList>
            <person name="Lanie J.A."/>
            <person name="Ng W.-L."/>
            <person name="Kazmierczak K.M."/>
            <person name="Andrzejewski T.M."/>
            <person name="Davidsen T.M."/>
            <person name="Wayne K.J."/>
            <person name="Tettelin H."/>
            <person name="Glass J.I."/>
            <person name="Rusch D."/>
            <person name="Podicherti R."/>
            <person name="Tsui H.-C.T."/>
            <person name="Winkler M.E."/>
        </authorList>
    </citation>
    <scope>NUCLEOTIDE SEQUENCE</scope>
</reference>
<dbReference type="PANTHER" id="PTHR10291:SF0">
    <property type="entry name" value="DEHYDRODOLICHYL DIPHOSPHATE SYNTHASE 2"/>
    <property type="match status" value="1"/>
</dbReference>
<keyword evidence="2" id="KW-0808">Transferase</keyword>
<dbReference type="EMBL" id="UINC01003665">
    <property type="protein sequence ID" value="SVA08256.1"/>
    <property type="molecule type" value="Genomic_DNA"/>
</dbReference>
<dbReference type="NCBIfam" id="TIGR00055">
    <property type="entry name" value="uppS"/>
    <property type="match status" value="1"/>
</dbReference>
<evidence type="ECO:0000256" key="1">
    <source>
        <dbReference type="ARBA" id="ARBA00001946"/>
    </source>
</evidence>